<name>A0A099EWY7_9RHOB</name>
<evidence type="ECO:0000313" key="2">
    <source>
        <dbReference type="EMBL" id="KGJ02754.1"/>
    </source>
</evidence>
<protein>
    <submittedName>
        <fullName evidence="2">Uncharacterized protein</fullName>
    </submittedName>
</protein>
<gene>
    <name evidence="2" type="ORF">IC63_14180</name>
</gene>
<dbReference type="RefSeq" id="WP_036721241.1">
    <property type="nucleotide sequence ID" value="NZ_JRKS01000062.1"/>
</dbReference>
<keyword evidence="1" id="KW-1133">Transmembrane helix</keyword>
<evidence type="ECO:0000313" key="3">
    <source>
        <dbReference type="Proteomes" id="UP000029917"/>
    </source>
</evidence>
<dbReference type="EMBL" id="JRKS01000062">
    <property type="protein sequence ID" value="KGJ02754.1"/>
    <property type="molecule type" value="Genomic_DNA"/>
</dbReference>
<accession>A0A099EWY7</accession>
<dbReference type="AlphaFoldDB" id="A0A099EWY7"/>
<reference evidence="2 3" key="2">
    <citation type="submission" date="2014-10" db="EMBL/GenBank/DDBJ databases">
        <title>Paracoccus sanguinis sp. nov., isolated from clinical specimens of New York State patients.</title>
        <authorList>
            <person name="Mingle L.A."/>
            <person name="Cole J.A."/>
            <person name="Lapierre P."/>
            <person name="Musser K.A."/>
        </authorList>
    </citation>
    <scope>NUCLEOTIDE SEQUENCE [LARGE SCALE GENOMIC DNA]</scope>
    <source>
        <strain evidence="2 3">HAMBI 3106</strain>
    </source>
</reference>
<dbReference type="Proteomes" id="UP000029917">
    <property type="component" value="Unassembled WGS sequence"/>
</dbReference>
<keyword evidence="1" id="KW-0812">Transmembrane</keyword>
<keyword evidence="3" id="KW-1185">Reference proteome</keyword>
<comment type="caution">
    <text evidence="2">The sequence shown here is derived from an EMBL/GenBank/DDBJ whole genome shotgun (WGS) entry which is preliminary data.</text>
</comment>
<proteinExistence type="predicted"/>
<sequence>MQLAASSAAKTPFHQALLHIVLLALVILTTAPVLGAFRNTMRDKVSPWSVRAWLVPAALIAAAVTPIALAFPDAIPPIVEWLLSDWNRHWISLAIALFGMGTLIKLGVCWGVHWVWRRIRVLSRR</sequence>
<feature type="transmembrane region" description="Helical" evidence="1">
    <location>
        <begin position="91"/>
        <end position="116"/>
    </location>
</feature>
<evidence type="ECO:0000256" key="1">
    <source>
        <dbReference type="SAM" id="Phobius"/>
    </source>
</evidence>
<feature type="transmembrane region" description="Helical" evidence="1">
    <location>
        <begin position="49"/>
        <end position="71"/>
    </location>
</feature>
<reference evidence="2 3" key="1">
    <citation type="submission" date="2014-09" db="EMBL/GenBank/DDBJ databases">
        <authorList>
            <person name="McGinnis J.M."/>
            <person name="Wolfgang W.J."/>
        </authorList>
    </citation>
    <scope>NUCLEOTIDE SEQUENCE [LARGE SCALE GENOMIC DNA]</scope>
    <source>
        <strain evidence="2 3">HAMBI 3106</strain>
    </source>
</reference>
<organism evidence="2 3">
    <name type="scientific">Paracoccus sphaerophysae</name>
    <dbReference type="NCBI Taxonomy" id="690417"/>
    <lineage>
        <taxon>Bacteria</taxon>
        <taxon>Pseudomonadati</taxon>
        <taxon>Pseudomonadota</taxon>
        <taxon>Alphaproteobacteria</taxon>
        <taxon>Rhodobacterales</taxon>
        <taxon>Paracoccaceae</taxon>
        <taxon>Paracoccus</taxon>
    </lineage>
</organism>
<feature type="transmembrane region" description="Helical" evidence="1">
    <location>
        <begin position="16"/>
        <end position="37"/>
    </location>
</feature>
<keyword evidence="1" id="KW-0472">Membrane</keyword>